<reference evidence="4" key="1">
    <citation type="journal article" date="2020" name="Stud. Mycol.">
        <title>101 Dothideomycetes genomes: a test case for predicting lifestyles and emergence of pathogens.</title>
        <authorList>
            <person name="Haridas S."/>
            <person name="Albert R."/>
            <person name="Binder M."/>
            <person name="Bloem J."/>
            <person name="Labutti K."/>
            <person name="Salamov A."/>
            <person name="Andreopoulos B."/>
            <person name="Baker S."/>
            <person name="Barry K."/>
            <person name="Bills G."/>
            <person name="Bluhm B."/>
            <person name="Cannon C."/>
            <person name="Castanera R."/>
            <person name="Culley D."/>
            <person name="Daum C."/>
            <person name="Ezra D."/>
            <person name="Gonzalez J."/>
            <person name="Henrissat B."/>
            <person name="Kuo A."/>
            <person name="Liang C."/>
            <person name="Lipzen A."/>
            <person name="Lutzoni F."/>
            <person name="Magnuson J."/>
            <person name="Mondo S."/>
            <person name="Nolan M."/>
            <person name="Ohm R."/>
            <person name="Pangilinan J."/>
            <person name="Park H.-J."/>
            <person name="Ramirez L."/>
            <person name="Alfaro M."/>
            <person name="Sun H."/>
            <person name="Tritt A."/>
            <person name="Yoshinaga Y."/>
            <person name="Zwiers L.-H."/>
            <person name="Turgeon B."/>
            <person name="Goodwin S."/>
            <person name="Spatafora J."/>
            <person name="Crous P."/>
            <person name="Grigoriev I."/>
        </authorList>
    </citation>
    <scope>NUCLEOTIDE SEQUENCE</scope>
    <source>
        <strain evidence="4">CBS 262.69</strain>
    </source>
</reference>
<dbReference type="AlphaFoldDB" id="A0A6G1HKA1"/>
<keyword evidence="5" id="KW-1185">Reference proteome</keyword>
<evidence type="ECO:0000256" key="3">
    <source>
        <dbReference type="ARBA" id="ARBA00023002"/>
    </source>
</evidence>
<dbReference type="SUPFAM" id="SSF51735">
    <property type="entry name" value="NAD(P)-binding Rossmann-fold domains"/>
    <property type="match status" value="1"/>
</dbReference>
<gene>
    <name evidence="4" type="ORF">EJ06DRAFT_534061</name>
</gene>
<keyword evidence="2" id="KW-0521">NADP</keyword>
<dbReference type="GO" id="GO:0016491">
    <property type="term" value="F:oxidoreductase activity"/>
    <property type="evidence" value="ECO:0007669"/>
    <property type="project" value="UniProtKB-KW"/>
</dbReference>
<keyword evidence="3" id="KW-0560">Oxidoreductase</keyword>
<dbReference type="Pfam" id="PF23441">
    <property type="entry name" value="SDR"/>
    <property type="match status" value="1"/>
</dbReference>
<dbReference type="PANTHER" id="PTHR43477:SF1">
    <property type="entry name" value="DIHYDROANTICAPSIN 7-DEHYDROGENASE"/>
    <property type="match status" value="1"/>
</dbReference>
<proteinExistence type="inferred from homology"/>
<comment type="similarity">
    <text evidence="1">Belongs to the short-chain dehydrogenases/reductases (SDR) family.</text>
</comment>
<accession>A0A6G1HKA1</accession>
<dbReference type="PRINTS" id="PR00081">
    <property type="entry name" value="GDHRDH"/>
</dbReference>
<evidence type="ECO:0000313" key="5">
    <source>
        <dbReference type="Proteomes" id="UP000799640"/>
    </source>
</evidence>
<evidence type="ECO:0000313" key="4">
    <source>
        <dbReference type="EMBL" id="KAF2396334.1"/>
    </source>
</evidence>
<dbReference type="InterPro" id="IPR051122">
    <property type="entry name" value="SDR_DHRS6-like"/>
</dbReference>
<dbReference type="Proteomes" id="UP000799640">
    <property type="component" value="Unassembled WGS sequence"/>
</dbReference>
<dbReference type="InterPro" id="IPR057571">
    <property type="entry name" value="SDR_PhqE-like"/>
</dbReference>
<dbReference type="PANTHER" id="PTHR43477">
    <property type="entry name" value="DIHYDROANTICAPSIN 7-DEHYDROGENASE"/>
    <property type="match status" value="1"/>
</dbReference>
<dbReference type="Gene3D" id="3.40.50.720">
    <property type="entry name" value="NAD(P)-binding Rossmann-like Domain"/>
    <property type="match status" value="1"/>
</dbReference>
<organism evidence="4 5">
    <name type="scientific">Trichodelitschia bisporula</name>
    <dbReference type="NCBI Taxonomy" id="703511"/>
    <lineage>
        <taxon>Eukaryota</taxon>
        <taxon>Fungi</taxon>
        <taxon>Dikarya</taxon>
        <taxon>Ascomycota</taxon>
        <taxon>Pezizomycotina</taxon>
        <taxon>Dothideomycetes</taxon>
        <taxon>Dothideomycetes incertae sedis</taxon>
        <taxon>Phaeotrichales</taxon>
        <taxon>Phaeotrichaceae</taxon>
        <taxon>Trichodelitschia</taxon>
    </lineage>
</organism>
<name>A0A6G1HKA1_9PEZI</name>
<dbReference type="InterPro" id="IPR002347">
    <property type="entry name" value="SDR_fam"/>
</dbReference>
<evidence type="ECO:0000256" key="1">
    <source>
        <dbReference type="ARBA" id="ARBA00006484"/>
    </source>
</evidence>
<protein>
    <submittedName>
        <fullName evidence="4">NAD(P)-binding protein</fullName>
    </submittedName>
</protein>
<sequence>MTKLAGTNILVIGGTSGIGNAVASLALAEGANVQISSSKASRVESAVADLRTAHPSATVAGHVVDLSNEDTLEDNVAGLLAAVGPLNHIVFTAGDSLPVYELKDITPALYHKAHTVRVVAPLMVAKHAAKILPPSPRSSITLTTGSIASKPIPNWTVVSSLAAAAQGVTRNLAVDMKPIRVNIVAPGVVYTPLWDSWPKEVVETMLEQAKAKTTTGETGKVEDVAEAYLYLMKDSNVSGVNIDTNSGVFLV</sequence>
<dbReference type="EMBL" id="ML996707">
    <property type="protein sequence ID" value="KAF2396334.1"/>
    <property type="molecule type" value="Genomic_DNA"/>
</dbReference>
<dbReference type="InterPro" id="IPR036291">
    <property type="entry name" value="NAD(P)-bd_dom_sf"/>
</dbReference>
<dbReference type="OrthoDB" id="294295at2759"/>
<evidence type="ECO:0000256" key="2">
    <source>
        <dbReference type="ARBA" id="ARBA00022857"/>
    </source>
</evidence>